<dbReference type="PROSITE" id="PS50157">
    <property type="entry name" value="ZINC_FINGER_C2H2_2"/>
    <property type="match status" value="1"/>
</dbReference>
<evidence type="ECO:0000313" key="5">
    <source>
        <dbReference type="Proteomes" id="UP000054477"/>
    </source>
</evidence>
<protein>
    <recommendedName>
        <fullName evidence="3">C2H2-type domain-containing protein</fullName>
    </recommendedName>
</protein>
<reference evidence="5" key="2">
    <citation type="submission" date="2015-01" db="EMBL/GenBank/DDBJ databases">
        <title>Evolutionary Origins and Diversification of the Mycorrhizal Mutualists.</title>
        <authorList>
            <consortium name="DOE Joint Genome Institute"/>
            <consortium name="Mycorrhizal Genomics Consortium"/>
            <person name="Kohler A."/>
            <person name="Kuo A."/>
            <person name="Nagy L.G."/>
            <person name="Floudas D."/>
            <person name="Copeland A."/>
            <person name="Barry K.W."/>
            <person name="Cichocki N."/>
            <person name="Veneault-Fourrey C."/>
            <person name="LaButti K."/>
            <person name="Lindquist E.A."/>
            <person name="Lipzen A."/>
            <person name="Lundell T."/>
            <person name="Morin E."/>
            <person name="Murat C."/>
            <person name="Riley R."/>
            <person name="Ohm R."/>
            <person name="Sun H."/>
            <person name="Tunlid A."/>
            <person name="Henrissat B."/>
            <person name="Grigoriev I.V."/>
            <person name="Hibbett D.S."/>
            <person name="Martin F."/>
        </authorList>
    </citation>
    <scope>NUCLEOTIDE SEQUENCE [LARGE SCALE GENOMIC DNA]</scope>
    <source>
        <strain evidence="5">LaAM-08-1</strain>
    </source>
</reference>
<reference evidence="4 5" key="1">
    <citation type="submission" date="2014-04" db="EMBL/GenBank/DDBJ databases">
        <authorList>
            <consortium name="DOE Joint Genome Institute"/>
            <person name="Kuo A."/>
            <person name="Kohler A."/>
            <person name="Nagy L.G."/>
            <person name="Floudas D."/>
            <person name="Copeland A."/>
            <person name="Barry K.W."/>
            <person name="Cichocki N."/>
            <person name="Veneault-Fourrey C."/>
            <person name="LaButti K."/>
            <person name="Lindquist E.A."/>
            <person name="Lipzen A."/>
            <person name="Lundell T."/>
            <person name="Morin E."/>
            <person name="Murat C."/>
            <person name="Sun H."/>
            <person name="Tunlid A."/>
            <person name="Henrissat B."/>
            <person name="Grigoriev I.V."/>
            <person name="Hibbett D.S."/>
            <person name="Martin F."/>
            <person name="Nordberg H.P."/>
            <person name="Cantor M.N."/>
            <person name="Hua S.X."/>
        </authorList>
    </citation>
    <scope>NUCLEOTIDE SEQUENCE [LARGE SCALE GENOMIC DNA]</scope>
    <source>
        <strain evidence="4 5">LaAM-08-1</strain>
    </source>
</reference>
<accession>A0A0C9XIL1</accession>
<feature type="region of interest" description="Disordered" evidence="2">
    <location>
        <begin position="57"/>
        <end position="119"/>
    </location>
</feature>
<dbReference type="STRING" id="1095629.A0A0C9XIL1"/>
<keyword evidence="1" id="KW-0862">Zinc</keyword>
<keyword evidence="1" id="KW-0863">Zinc-finger</keyword>
<dbReference type="AlphaFoldDB" id="A0A0C9XIL1"/>
<evidence type="ECO:0000259" key="3">
    <source>
        <dbReference type="PROSITE" id="PS50157"/>
    </source>
</evidence>
<evidence type="ECO:0000313" key="4">
    <source>
        <dbReference type="EMBL" id="KIK04871.1"/>
    </source>
</evidence>
<organism evidence="4 5">
    <name type="scientific">Laccaria amethystina LaAM-08-1</name>
    <dbReference type="NCBI Taxonomy" id="1095629"/>
    <lineage>
        <taxon>Eukaryota</taxon>
        <taxon>Fungi</taxon>
        <taxon>Dikarya</taxon>
        <taxon>Basidiomycota</taxon>
        <taxon>Agaricomycotina</taxon>
        <taxon>Agaricomycetes</taxon>
        <taxon>Agaricomycetidae</taxon>
        <taxon>Agaricales</taxon>
        <taxon>Agaricineae</taxon>
        <taxon>Hydnangiaceae</taxon>
        <taxon>Laccaria</taxon>
    </lineage>
</organism>
<evidence type="ECO:0000256" key="1">
    <source>
        <dbReference type="PROSITE-ProRule" id="PRU00042"/>
    </source>
</evidence>
<dbReference type="OrthoDB" id="2418900at2759"/>
<dbReference type="InterPro" id="IPR041078">
    <property type="entry name" value="Plavaka"/>
</dbReference>
<sequence length="954" mass="107930">MASANFRCGFCGKALPNASALNKHIKRTVACNKASHQEFGTYVANIWNAPQAPAAGLSGFSSEPAPEMVGPPMPEVIQGDSETSETDDQLDQDLEAILDIPEPPAPSPPPQAPSTNPYRTTIEEIPDEDAHSESHIEYFPEDRKAGAGWGYDVPLFESIRREQEESGTSQWGPFNSKEEWELAEWLIRNVGQKQTDAFLKLSITANRTKPSYNNNRSFLKKVDALPTQGATWTCDIVTAPGDRTDEEGKPMPPEKLELWRRNPVDCVKELMSNPAFKAVLRYAPERVYRDKEGKICVYDEMWTGDWWWDTQWKLDVGATIAALIILSDKTQLTQFRGDKKAWPVYLTIGNIEKDMPTRSQEGYRLFHFCMEKLLAPLIKAGEEGVNVTCVDGVVRRVFPILASYVADFPEQCLVACCKESYYPKCRVEPKDRGEMVDSLLREQERSKTILSHKESGRRVAAYDNEGFRPVWKPFWANLPHVDIFTCFTPDILHQLHKGVFKDHLVSWCVELAGKHEIDARFRSMPGYPGLGHFKNGISHVSQWTGREHKDMQRVFVGLLIGAVQPAVLRTARAAIHTSTTLNALQDALRIFHENKAIFICEGVREHFNIPKLHQMLHYFEAIKSRGAADGYNTESPERLHIDFAKEAYRASNGRDYEEQMVKWLGRQEAVARFRAYLDWCDTEFESDVDTGSDRDTDTDSDVINKPLADTFATTTTAGLPSTHHLPVQPGFPLTDIVTLTTRFFAVDFVSALTKVIRRAYPAPAQPLLPNATDKFDVFKRLSIRLRNLAAVGRFKATQRIRATPLIPGRKKDTPANFDTVLIRSEGELGNQVTRGTCLKGLRVAQVRVIFALPDHLRGRELPKYHAYVEWFNPLRAPDPDSLLHSVTRSYQHGRPLAEIVPLTDIVSSCHLTPKFGINFHPAPWSNVEMLDNWKSFTLNKYIHLGTFYEHQGLK</sequence>
<keyword evidence="5" id="KW-1185">Reference proteome</keyword>
<name>A0A0C9XIL1_9AGAR</name>
<gene>
    <name evidence="4" type="ORF">K443DRAFT_130567</name>
</gene>
<dbReference type="HOGENOM" id="CLU_006344_4_2_1"/>
<keyword evidence="1" id="KW-0479">Metal-binding</keyword>
<dbReference type="Pfam" id="PF18759">
    <property type="entry name" value="Plavaka"/>
    <property type="match status" value="2"/>
</dbReference>
<dbReference type="EMBL" id="KN838565">
    <property type="protein sequence ID" value="KIK04871.1"/>
    <property type="molecule type" value="Genomic_DNA"/>
</dbReference>
<dbReference type="InterPro" id="IPR013087">
    <property type="entry name" value="Znf_C2H2_type"/>
</dbReference>
<feature type="domain" description="C2H2-type" evidence="3">
    <location>
        <begin position="6"/>
        <end position="34"/>
    </location>
</feature>
<dbReference type="Proteomes" id="UP000054477">
    <property type="component" value="Unassembled WGS sequence"/>
</dbReference>
<feature type="compositionally biased region" description="Pro residues" evidence="2">
    <location>
        <begin position="101"/>
        <end position="112"/>
    </location>
</feature>
<proteinExistence type="predicted"/>
<feature type="compositionally biased region" description="Acidic residues" evidence="2">
    <location>
        <begin position="82"/>
        <end position="96"/>
    </location>
</feature>
<dbReference type="GO" id="GO:0008270">
    <property type="term" value="F:zinc ion binding"/>
    <property type="evidence" value="ECO:0007669"/>
    <property type="project" value="UniProtKB-KW"/>
</dbReference>
<evidence type="ECO:0000256" key="2">
    <source>
        <dbReference type="SAM" id="MobiDB-lite"/>
    </source>
</evidence>